<feature type="domain" description="PiggyBac transposable element-derived protein" evidence="1">
    <location>
        <begin position="3"/>
        <end position="75"/>
    </location>
</feature>
<name>A0A0N4WUX5_HAEPC</name>
<accession>A0A0N4WUX5</accession>
<organism evidence="2">
    <name type="scientific">Haemonchus placei</name>
    <name type="common">Barber's pole worm</name>
    <dbReference type="NCBI Taxonomy" id="6290"/>
    <lineage>
        <taxon>Eukaryota</taxon>
        <taxon>Metazoa</taxon>
        <taxon>Ecdysozoa</taxon>
        <taxon>Nematoda</taxon>
        <taxon>Chromadorea</taxon>
        <taxon>Rhabditida</taxon>
        <taxon>Rhabditina</taxon>
        <taxon>Rhabditomorpha</taxon>
        <taxon>Strongyloidea</taxon>
        <taxon>Trichostrongylidae</taxon>
        <taxon>Haemonchus</taxon>
    </lineage>
</organism>
<sequence>MQHPVTEDIMAKDQFEQPKRHVHFADDSNADNGRKLYKIEIQSVLYCSKANFQVMYKPEMELRIVESMVPFRGPASGQ</sequence>
<evidence type="ECO:0000259" key="1">
    <source>
        <dbReference type="Pfam" id="PF13843"/>
    </source>
</evidence>
<evidence type="ECO:0000313" key="2">
    <source>
        <dbReference type="WBParaSite" id="HPLM_0001547501-mRNA-1"/>
    </source>
</evidence>
<dbReference type="WBParaSite" id="HPLM_0001547501-mRNA-1">
    <property type="protein sequence ID" value="HPLM_0001547501-mRNA-1"/>
    <property type="gene ID" value="HPLM_0001547501"/>
</dbReference>
<dbReference type="AlphaFoldDB" id="A0A0N4WUX5"/>
<reference evidence="2" key="1">
    <citation type="submission" date="2017-02" db="UniProtKB">
        <authorList>
            <consortium name="WormBaseParasite"/>
        </authorList>
    </citation>
    <scope>IDENTIFICATION</scope>
</reference>
<proteinExistence type="predicted"/>
<dbReference type="InterPro" id="IPR029526">
    <property type="entry name" value="PGBD"/>
</dbReference>
<protein>
    <submittedName>
        <fullName evidence="2">DDE_Tnp_1_7 domain-containing protein</fullName>
    </submittedName>
</protein>
<dbReference type="Pfam" id="PF13843">
    <property type="entry name" value="DDE_Tnp_1_7"/>
    <property type="match status" value="1"/>
</dbReference>